<dbReference type="KEGG" id="agv:OJF2_34260"/>
<reference evidence="1 2" key="1">
    <citation type="submission" date="2019-08" db="EMBL/GenBank/DDBJ databases">
        <title>Deep-cultivation of Planctomycetes and their phenomic and genomic characterization uncovers novel biology.</title>
        <authorList>
            <person name="Wiegand S."/>
            <person name="Jogler M."/>
            <person name="Boedeker C."/>
            <person name="Pinto D."/>
            <person name="Vollmers J."/>
            <person name="Rivas-Marin E."/>
            <person name="Kohn T."/>
            <person name="Peeters S.H."/>
            <person name="Heuer A."/>
            <person name="Rast P."/>
            <person name="Oberbeckmann S."/>
            <person name="Bunk B."/>
            <person name="Jeske O."/>
            <person name="Meyerdierks A."/>
            <person name="Storesund J.E."/>
            <person name="Kallscheuer N."/>
            <person name="Luecker S."/>
            <person name="Lage O.M."/>
            <person name="Pohl T."/>
            <person name="Merkel B.J."/>
            <person name="Hornburger P."/>
            <person name="Mueller R.-W."/>
            <person name="Bruemmer F."/>
            <person name="Labrenz M."/>
            <person name="Spormann A.M."/>
            <person name="Op den Camp H."/>
            <person name="Overmann J."/>
            <person name="Amann R."/>
            <person name="Jetten M.S.M."/>
            <person name="Mascher T."/>
            <person name="Medema M.H."/>
            <person name="Devos D.P."/>
            <person name="Kaster A.-K."/>
            <person name="Ovreas L."/>
            <person name="Rohde M."/>
            <person name="Galperin M.Y."/>
            <person name="Jogler C."/>
        </authorList>
    </citation>
    <scope>NUCLEOTIDE SEQUENCE [LARGE SCALE GENOMIC DNA]</scope>
    <source>
        <strain evidence="1 2">OJF2</strain>
    </source>
</reference>
<keyword evidence="2" id="KW-1185">Reference proteome</keyword>
<dbReference type="Proteomes" id="UP000324233">
    <property type="component" value="Chromosome"/>
</dbReference>
<evidence type="ECO:0000313" key="2">
    <source>
        <dbReference type="Proteomes" id="UP000324233"/>
    </source>
</evidence>
<dbReference type="RefSeq" id="WP_168221854.1">
    <property type="nucleotide sequence ID" value="NZ_CP042997.1"/>
</dbReference>
<evidence type="ECO:0000313" key="1">
    <source>
        <dbReference type="EMBL" id="QEH34881.1"/>
    </source>
</evidence>
<organism evidence="1 2">
    <name type="scientific">Aquisphaera giovannonii</name>
    <dbReference type="NCBI Taxonomy" id="406548"/>
    <lineage>
        <taxon>Bacteria</taxon>
        <taxon>Pseudomonadati</taxon>
        <taxon>Planctomycetota</taxon>
        <taxon>Planctomycetia</taxon>
        <taxon>Isosphaerales</taxon>
        <taxon>Isosphaeraceae</taxon>
        <taxon>Aquisphaera</taxon>
    </lineage>
</organism>
<sequence length="55" mass="6339">MDARRSRRTRDRARKSWYAYYRQVRFARWLGFATGDGDLGRAFRSAGLPCPAGGK</sequence>
<name>A0A5B9W495_9BACT</name>
<dbReference type="EMBL" id="CP042997">
    <property type="protein sequence ID" value="QEH34881.1"/>
    <property type="molecule type" value="Genomic_DNA"/>
</dbReference>
<gene>
    <name evidence="1" type="ORF">OJF2_34260</name>
</gene>
<proteinExistence type="predicted"/>
<dbReference type="AlphaFoldDB" id="A0A5B9W495"/>
<protein>
    <submittedName>
        <fullName evidence="1">Uncharacterized protein</fullName>
    </submittedName>
</protein>
<accession>A0A5B9W495</accession>